<feature type="repeat" description="RCC1" evidence="3">
    <location>
        <begin position="716"/>
        <end position="770"/>
    </location>
</feature>
<dbReference type="InterPro" id="IPR011333">
    <property type="entry name" value="SKP1/BTB/POZ_sf"/>
</dbReference>
<feature type="repeat" description="RCC1" evidence="3">
    <location>
        <begin position="193"/>
        <end position="247"/>
    </location>
</feature>
<dbReference type="Pfam" id="PF13540">
    <property type="entry name" value="RCC1_2"/>
    <property type="match status" value="1"/>
</dbReference>
<dbReference type="SUPFAM" id="SSF54695">
    <property type="entry name" value="POZ domain"/>
    <property type="match status" value="4"/>
</dbReference>
<dbReference type="PROSITE" id="PS00626">
    <property type="entry name" value="RCC1_2"/>
    <property type="match status" value="5"/>
</dbReference>
<evidence type="ECO:0000313" key="6">
    <source>
        <dbReference type="Proteomes" id="UP000887458"/>
    </source>
</evidence>
<sequence length="1976" mass="227468">MKIIPTDTEVDIGLFRNDLRDIDPEFIPNIVSIFKMSLDRNNFLFMTNDSTYAYGYDICQWILLEHDPKRPQRIDIFNGKKIIQVDSGWNFVVVLTDDGLVYLANSEDSEWPMCGPFELIFTGNDRFKMIACGWKHLLLLRQDGTVFALGDNEYGQLTGDSESSYDDAEDTILNNVKIIACGSEHSLALTNTNQIYSWGYNKYGQLGLGDTDDRRIPTLLSFPDGSIDSQIKNIVAGASHSLFLLEDGQIFGCGYGQPPINDNKQDAKVPTKIPIENVQSVACKNDLSFSFALDHSSHYYQWGKFNKELVFEKLDGQPTSFSVASVKKCVSPVTFGLTSTFYTYKSYDPTSIIGLLDNPDNYDFEFIIGDKRILACKCFLKMASKFYSRMFSGAWQESNNRVVIDAYSYDVYYSYLRMLHTGQMQINRFNIAEFIDLANCYDDEQLMKHCQIFIRMNLNGGTLLTYLPLIEKYKLDGMNDKLVELTIKDVLPKNNITKFLELPLLNIDFFLQTKLNFQEKKMKKIPTDTDVDIELFQDDFKDIDQEFIISIVSIFKITKESKEIGFLCMTDDATYAYGDVICEWLSLEHDPKRPQQIDILNNKKIIQVDSGNEFVVVLTDDGLVYLASSDDSEWQTYNTLQLITTGNDRFEMIACGQHHLLLLRQDGTVFALGENEYGQLTGNLPESYDELVDTGLNNAKIIACGASHSLALTNTNQIYSWGWNEYGQLGLGDTNDRRTPSLVLFPDGSIDSPIKNIVAGMWHSLFLLEDGQIFGCGYGQRSINDTKQYAKVPTKIPIENVQSMACKNYLHISLALDHSSHYYRWGRLNYRKLLPLKKLDGQLKSFAAASAIVNKSPITFGLTSTFYTYKSNDPISFIELLNNPDDYDVEFVIDDKPILACKCYLKISSKYYSRMFSGDWQESNNRVVIDAYSYDTYYSYLRMLHTGRIRINQSNIAELIDLANCYGDEQLMKHCQTFIRIDLNGRTLFTYFPLISKYKLDGMNDKLVELTIKDVLPKNKNNITKFLGFFQKKKKKTMKKIPTDICVDIELFQDDFKDIDQEFIISISFFLELIFIEKENSRNGTVIRRIREMTGTEIISPQYHLNKWMTNNFRRPSQCTIATGIYFLQRFRDLISPNPDEICYRLPVRSDLVPSILANNAMKIIRIQWSTDVRIVSPKPYCIPKFALDHSSHYLLDIPYIHSKELVKKLDGQMKSFAAAASKIISSPITFGLTSTFYTYKSNDPISFIELFNNPDNYDVEFVIDDKPILAYKCYLKMASKYYSRMFSGVWQENTNQVVIDAYSYDVYYSYLRMLHTGQIQINQFNIAEFIDLANCYCDEQLMKHCQIFIEKFLNNSTISTYLSLIIDYELYNYEIISNKLIIFKNILSKFVNDNLSMNSKNFMNFLEWFSKQQQDRPSLNIVFYFAENKIGFSRKKTMKKTPTDTCLDIELFHDDLKDIDQEFIPNIVSIFKISAYFNKMGFLFIANNNATYAYGETICKWLSLQHDPKRPQQIDILNGKKIIQVDSGCNFVVVLTDDGLVFLASSDLKWKTDNTFRLITTGNDRFEMIACGQFYLLLLRQKGTVFALGDNEYGQLTGNLPESYDELVDTGLNNVKIIACGGEHSLALTNTNEIYSWGWNEYGQLGLGDTNNRRTPSLVSFPDGSIDSPIKDIVAGYGHSLFLLEDGQIFGCGYGQRPINDNEQDAKVPTKIPIEIVQSVACKNYHLISYALDHSSHYYKWGKLNSKKLVPLEKLNGRPKSFAAASAISRDSIITFGLTSTIYTFESNYPISFIGLLDNPNNYDVEFIIGDKRILALKCYLKMSSKYYSRMFSGNWQENTNRVMIDAYSYDVYYSYLRMLHTGQIQINQFDIAEFIDLANCYCDEQLMKHCQIFIEKLLNKSTISTYLSLIIDYELYNYEMISNKLIIFKNILLKFVNDNLSMNSKNFMNFLEWFSKHQQQQQQDRPLLNIVFFC</sequence>
<dbReference type="InterPro" id="IPR058923">
    <property type="entry name" value="RCC1-like_dom"/>
</dbReference>
<dbReference type="InterPro" id="IPR000408">
    <property type="entry name" value="Reg_chr_condens"/>
</dbReference>
<feature type="domain" description="BTB" evidence="4">
    <location>
        <begin position="362"/>
        <end position="428"/>
    </location>
</feature>
<name>A0ABQ8IW65_DERPT</name>
<gene>
    <name evidence="5" type="primary">RCBTB1_9</name>
    <name evidence="5" type="ORF">DERP_008499</name>
</gene>
<reference evidence="5 6" key="2">
    <citation type="journal article" date="2022" name="Mol. Biol. Evol.">
        <title>Comparative Genomics Reveals Insights into the Divergent Evolution of Astigmatic Mites and Household Pest Adaptations.</title>
        <authorList>
            <person name="Xiong Q."/>
            <person name="Wan A.T."/>
            <person name="Liu X."/>
            <person name="Fung C.S."/>
            <person name="Xiao X."/>
            <person name="Malainual N."/>
            <person name="Hou J."/>
            <person name="Wang L."/>
            <person name="Wang M."/>
            <person name="Yang K.Y."/>
            <person name="Cui Y."/>
            <person name="Leung E.L."/>
            <person name="Nong W."/>
            <person name="Shin S.K."/>
            <person name="Au S.W."/>
            <person name="Jeong K.Y."/>
            <person name="Chew F.T."/>
            <person name="Hui J.H."/>
            <person name="Leung T.F."/>
            <person name="Tungtrongchitr A."/>
            <person name="Zhong N."/>
            <person name="Liu Z."/>
            <person name="Tsui S.K."/>
        </authorList>
    </citation>
    <scope>NUCLEOTIDE SEQUENCE [LARGE SCALE GENOMIC DNA]</scope>
    <source>
        <strain evidence="5">Derp</strain>
    </source>
</reference>
<organism evidence="5 6">
    <name type="scientific">Dermatophagoides pteronyssinus</name>
    <name type="common">European house dust mite</name>
    <dbReference type="NCBI Taxonomy" id="6956"/>
    <lineage>
        <taxon>Eukaryota</taxon>
        <taxon>Metazoa</taxon>
        <taxon>Ecdysozoa</taxon>
        <taxon>Arthropoda</taxon>
        <taxon>Chelicerata</taxon>
        <taxon>Arachnida</taxon>
        <taxon>Acari</taxon>
        <taxon>Acariformes</taxon>
        <taxon>Sarcoptiformes</taxon>
        <taxon>Astigmata</taxon>
        <taxon>Psoroptidia</taxon>
        <taxon>Analgoidea</taxon>
        <taxon>Pyroglyphidae</taxon>
        <taxon>Dermatophagoidinae</taxon>
        <taxon>Dermatophagoides</taxon>
    </lineage>
</organism>
<dbReference type="Pfam" id="PF25390">
    <property type="entry name" value="WD40_RLD"/>
    <property type="match status" value="1"/>
</dbReference>
<protein>
    <submittedName>
        <fullName evidence="5">RCC1 and BTB domain-containing protein 1</fullName>
    </submittedName>
</protein>
<proteinExistence type="predicted"/>
<feature type="domain" description="BTB" evidence="4">
    <location>
        <begin position="1804"/>
        <end position="1870"/>
    </location>
</feature>
<feature type="repeat" description="RCC1" evidence="3">
    <location>
        <begin position="1633"/>
        <end position="1687"/>
    </location>
</feature>
<accession>A0ABQ8IW65</accession>
<feature type="repeat" description="RCC1" evidence="3">
    <location>
        <begin position="1584"/>
        <end position="1632"/>
    </location>
</feature>
<keyword evidence="6" id="KW-1185">Reference proteome</keyword>
<evidence type="ECO:0000259" key="4">
    <source>
        <dbReference type="PROSITE" id="PS50097"/>
    </source>
</evidence>
<dbReference type="Pfam" id="PF00415">
    <property type="entry name" value="RCC1"/>
    <property type="match status" value="2"/>
</dbReference>
<dbReference type="InterPro" id="IPR051553">
    <property type="entry name" value="Ran_GTPase-activating"/>
</dbReference>
<dbReference type="Pfam" id="PF00651">
    <property type="entry name" value="BTB"/>
    <property type="match status" value="4"/>
</dbReference>
<dbReference type="PANTHER" id="PTHR45982:SF1">
    <property type="entry name" value="REGULATOR OF CHROMOSOME CONDENSATION"/>
    <property type="match status" value="1"/>
</dbReference>
<keyword evidence="1" id="KW-0344">Guanine-nucleotide releasing factor</keyword>
<keyword evidence="2" id="KW-0677">Repeat</keyword>
<dbReference type="SMART" id="SM00225">
    <property type="entry name" value="BTB"/>
    <property type="match status" value="4"/>
</dbReference>
<feature type="repeat" description="RCC1" evidence="3">
    <location>
        <begin position="144"/>
        <end position="192"/>
    </location>
</feature>
<comment type="caution">
    <text evidence="5">The sequence shown here is derived from an EMBL/GenBank/DDBJ whole genome shotgun (WGS) entry which is preliminary data.</text>
</comment>
<dbReference type="Gene3D" id="2.130.10.30">
    <property type="entry name" value="Regulator of chromosome condensation 1/beta-lactamase-inhibitor protein II"/>
    <property type="match status" value="3"/>
</dbReference>
<evidence type="ECO:0000313" key="5">
    <source>
        <dbReference type="EMBL" id="KAH9414300.1"/>
    </source>
</evidence>
<dbReference type="PROSITE" id="PS50012">
    <property type="entry name" value="RCC1_3"/>
    <property type="match status" value="6"/>
</dbReference>
<dbReference type="InterPro" id="IPR009091">
    <property type="entry name" value="RCC1/BLIP-II"/>
</dbReference>
<dbReference type="Proteomes" id="UP000887458">
    <property type="component" value="Unassembled WGS sequence"/>
</dbReference>
<dbReference type="PANTHER" id="PTHR45982">
    <property type="entry name" value="REGULATOR OF CHROMOSOME CONDENSATION"/>
    <property type="match status" value="1"/>
</dbReference>
<feature type="repeat" description="RCC1" evidence="3">
    <location>
        <begin position="667"/>
        <end position="715"/>
    </location>
</feature>
<evidence type="ECO:0000256" key="2">
    <source>
        <dbReference type="ARBA" id="ARBA00022737"/>
    </source>
</evidence>
<dbReference type="Gene3D" id="3.30.710.10">
    <property type="entry name" value="Potassium Channel Kv1.1, Chain A"/>
    <property type="match status" value="4"/>
</dbReference>
<dbReference type="InterPro" id="IPR000210">
    <property type="entry name" value="BTB/POZ_dom"/>
</dbReference>
<dbReference type="SUPFAM" id="SSF50985">
    <property type="entry name" value="RCC1/BLIP-II"/>
    <property type="match status" value="3"/>
</dbReference>
<dbReference type="PROSITE" id="PS50097">
    <property type="entry name" value="BTB"/>
    <property type="match status" value="4"/>
</dbReference>
<feature type="domain" description="BTB" evidence="4">
    <location>
        <begin position="1258"/>
        <end position="1324"/>
    </location>
</feature>
<evidence type="ECO:0000256" key="3">
    <source>
        <dbReference type="PROSITE-ProRule" id="PRU00235"/>
    </source>
</evidence>
<feature type="domain" description="BTB" evidence="4">
    <location>
        <begin position="887"/>
        <end position="953"/>
    </location>
</feature>
<dbReference type="EMBL" id="NJHN03000112">
    <property type="protein sequence ID" value="KAH9414300.1"/>
    <property type="molecule type" value="Genomic_DNA"/>
</dbReference>
<evidence type="ECO:0000256" key="1">
    <source>
        <dbReference type="ARBA" id="ARBA00022658"/>
    </source>
</evidence>
<reference evidence="5 6" key="1">
    <citation type="journal article" date="2018" name="J. Allergy Clin. Immunol.">
        <title>High-quality assembly of Dermatophagoides pteronyssinus genome and transcriptome reveals a wide range of novel allergens.</title>
        <authorList>
            <person name="Liu X.Y."/>
            <person name="Yang K.Y."/>
            <person name="Wang M.Q."/>
            <person name="Kwok J.S."/>
            <person name="Zeng X."/>
            <person name="Yang Z."/>
            <person name="Xiao X.J."/>
            <person name="Lau C.P."/>
            <person name="Li Y."/>
            <person name="Huang Z.M."/>
            <person name="Ba J.G."/>
            <person name="Yim A.K."/>
            <person name="Ouyang C.Y."/>
            <person name="Ngai S.M."/>
            <person name="Chan T.F."/>
            <person name="Leung E.L."/>
            <person name="Liu L."/>
            <person name="Liu Z.G."/>
            <person name="Tsui S.K."/>
        </authorList>
    </citation>
    <scope>NUCLEOTIDE SEQUENCE [LARGE SCALE GENOMIC DNA]</scope>
    <source>
        <strain evidence="5">Derp</strain>
    </source>
</reference>